<name>A0ABP8YA66_9MICO</name>
<keyword evidence="4" id="KW-0813">Transport</keyword>
<proteinExistence type="inferred from homology"/>
<feature type="transmembrane region" description="Helical" evidence="10">
    <location>
        <begin position="342"/>
        <end position="364"/>
    </location>
</feature>
<comment type="caution">
    <text evidence="12">The sequence shown here is derived from an EMBL/GenBank/DDBJ whole genome shotgun (WGS) entry which is preliminary data.</text>
</comment>
<dbReference type="PRINTS" id="PR00758">
    <property type="entry name" value="ARSENICPUMP"/>
</dbReference>
<dbReference type="RefSeq" id="WP_345503124.1">
    <property type="nucleotide sequence ID" value="NZ_BAABLO010000009.1"/>
</dbReference>
<evidence type="ECO:0000256" key="7">
    <source>
        <dbReference type="ARBA" id="ARBA00022849"/>
    </source>
</evidence>
<evidence type="ECO:0000259" key="11">
    <source>
        <dbReference type="Pfam" id="PF03600"/>
    </source>
</evidence>
<sequence>MTTAELSDLATRVVPVLVFFVAITVVAEIADAAGVFDVAGHWATRAGRHRTPLLWLLFVVVAVVCTIFLSLDTTAVLLTPVGLAIAAQLGISPLPFAMTTLWLANTASLLLPVSNLSNLLSLHRFDELSVGHAGYVRLAAAPAAAAVVGTVLVLYVFHRRALRGRYTPDAPPEPHDPVMLRVAGAVCLAVGPLFAFGLSPAWVSSIAAVVLLVAVAVRDRQGLRSVSVPWQMALGVAVLFVVIDVALRHGLQDLLASLAGSGTAPADLFRVAGSGALAANVANNLPAYIALESVTADAPQRLMALLVGVNVAPLVTPWASLATLLWAQRCRARGLTVGPWRLAAQGAVCALVAGGLSVAALALVG</sequence>
<evidence type="ECO:0000256" key="5">
    <source>
        <dbReference type="ARBA" id="ARBA00022475"/>
    </source>
</evidence>
<evidence type="ECO:0000256" key="6">
    <source>
        <dbReference type="ARBA" id="ARBA00022692"/>
    </source>
</evidence>
<evidence type="ECO:0000256" key="8">
    <source>
        <dbReference type="ARBA" id="ARBA00022989"/>
    </source>
</evidence>
<reference evidence="13" key="1">
    <citation type="journal article" date="2019" name="Int. J. Syst. Evol. Microbiol.">
        <title>The Global Catalogue of Microorganisms (GCM) 10K type strain sequencing project: providing services to taxonomists for standard genome sequencing and annotation.</title>
        <authorList>
            <consortium name="The Broad Institute Genomics Platform"/>
            <consortium name="The Broad Institute Genome Sequencing Center for Infectious Disease"/>
            <person name="Wu L."/>
            <person name="Ma J."/>
        </authorList>
    </citation>
    <scope>NUCLEOTIDE SEQUENCE [LARGE SCALE GENOMIC DNA]</scope>
    <source>
        <strain evidence="13">JCM 18961</strain>
    </source>
</reference>
<gene>
    <name evidence="12" type="ORF">GCM10025782_21030</name>
</gene>
<dbReference type="InterPro" id="IPR004680">
    <property type="entry name" value="Cit_transptr-like_dom"/>
</dbReference>
<evidence type="ECO:0000256" key="10">
    <source>
        <dbReference type="SAM" id="Phobius"/>
    </source>
</evidence>
<feature type="transmembrane region" description="Helical" evidence="10">
    <location>
        <begin position="201"/>
        <end position="218"/>
    </location>
</feature>
<evidence type="ECO:0000256" key="1">
    <source>
        <dbReference type="ARBA" id="ARBA00004651"/>
    </source>
</evidence>
<feature type="transmembrane region" description="Helical" evidence="10">
    <location>
        <begin position="77"/>
        <end position="94"/>
    </location>
</feature>
<organism evidence="12 13">
    <name type="scientific">Pedococcus ginsenosidimutans</name>
    <dbReference type="NCBI Taxonomy" id="490570"/>
    <lineage>
        <taxon>Bacteria</taxon>
        <taxon>Bacillati</taxon>
        <taxon>Actinomycetota</taxon>
        <taxon>Actinomycetes</taxon>
        <taxon>Micrococcales</taxon>
        <taxon>Intrasporangiaceae</taxon>
        <taxon>Pedococcus</taxon>
    </lineage>
</organism>
<feature type="transmembrane region" description="Helical" evidence="10">
    <location>
        <begin position="16"/>
        <end position="40"/>
    </location>
</feature>
<keyword evidence="13" id="KW-1185">Reference proteome</keyword>
<evidence type="ECO:0000256" key="9">
    <source>
        <dbReference type="ARBA" id="ARBA00023136"/>
    </source>
</evidence>
<protein>
    <submittedName>
        <fullName evidence="12">ArsB/NhaD family transporter</fullName>
    </submittedName>
</protein>
<comment type="similarity">
    <text evidence="2">Belongs to the ArsB family.</text>
</comment>
<feature type="transmembrane region" description="Helical" evidence="10">
    <location>
        <begin position="230"/>
        <end position="251"/>
    </location>
</feature>
<evidence type="ECO:0000313" key="12">
    <source>
        <dbReference type="EMBL" id="GAA4722903.1"/>
    </source>
</evidence>
<keyword evidence="8 10" id="KW-1133">Transmembrane helix</keyword>
<evidence type="ECO:0000256" key="3">
    <source>
        <dbReference type="ARBA" id="ARBA00009843"/>
    </source>
</evidence>
<keyword evidence="9 10" id="KW-0472">Membrane</keyword>
<accession>A0ABP8YA66</accession>
<dbReference type="PANTHER" id="PTHR43302">
    <property type="entry name" value="TRANSPORTER ARSB-RELATED"/>
    <property type="match status" value="1"/>
</dbReference>
<feature type="transmembrane region" description="Helical" evidence="10">
    <location>
        <begin position="134"/>
        <end position="157"/>
    </location>
</feature>
<dbReference type="InterPro" id="IPR000802">
    <property type="entry name" value="Arsenical_pump_ArsB"/>
</dbReference>
<dbReference type="EMBL" id="BAABLO010000009">
    <property type="protein sequence ID" value="GAA4722903.1"/>
    <property type="molecule type" value="Genomic_DNA"/>
</dbReference>
<keyword evidence="5" id="KW-1003">Cell membrane</keyword>
<feature type="transmembrane region" description="Helical" evidence="10">
    <location>
        <begin position="303"/>
        <end position="327"/>
    </location>
</feature>
<evidence type="ECO:0000313" key="13">
    <source>
        <dbReference type="Proteomes" id="UP001500556"/>
    </source>
</evidence>
<dbReference type="PANTHER" id="PTHR43302:SF5">
    <property type="entry name" value="TRANSPORTER ARSB-RELATED"/>
    <property type="match status" value="1"/>
</dbReference>
<keyword evidence="6 10" id="KW-0812">Transmembrane</keyword>
<comment type="subcellular location">
    <subcellularLocation>
        <location evidence="1">Cell membrane</location>
        <topology evidence="1">Multi-pass membrane protein</topology>
    </subcellularLocation>
</comment>
<feature type="domain" description="Citrate transporter-like" evidence="11">
    <location>
        <begin position="14"/>
        <end position="307"/>
    </location>
</feature>
<feature type="transmembrane region" description="Helical" evidence="10">
    <location>
        <begin position="52"/>
        <end position="71"/>
    </location>
</feature>
<evidence type="ECO:0000256" key="2">
    <source>
        <dbReference type="ARBA" id="ARBA00006433"/>
    </source>
</evidence>
<evidence type="ECO:0000256" key="4">
    <source>
        <dbReference type="ARBA" id="ARBA00022448"/>
    </source>
</evidence>
<dbReference type="Proteomes" id="UP001500556">
    <property type="component" value="Unassembled WGS sequence"/>
</dbReference>
<dbReference type="Pfam" id="PF03600">
    <property type="entry name" value="CitMHS"/>
    <property type="match status" value="1"/>
</dbReference>
<keyword evidence="7" id="KW-0059">Arsenical resistance</keyword>
<comment type="similarity">
    <text evidence="3">Belongs to the CitM (TC 2.A.11) transporter family.</text>
</comment>